<evidence type="ECO:0000313" key="3">
    <source>
        <dbReference type="EMBL" id="KIN93538.1"/>
    </source>
</evidence>
<organism evidence="3 4">
    <name type="scientific">Pisolithus tinctorius Marx 270</name>
    <dbReference type="NCBI Taxonomy" id="870435"/>
    <lineage>
        <taxon>Eukaryota</taxon>
        <taxon>Fungi</taxon>
        <taxon>Dikarya</taxon>
        <taxon>Basidiomycota</taxon>
        <taxon>Agaricomycotina</taxon>
        <taxon>Agaricomycetes</taxon>
        <taxon>Agaricomycetidae</taxon>
        <taxon>Boletales</taxon>
        <taxon>Sclerodermatineae</taxon>
        <taxon>Pisolithaceae</taxon>
        <taxon>Pisolithus</taxon>
    </lineage>
</organism>
<reference evidence="4" key="2">
    <citation type="submission" date="2015-01" db="EMBL/GenBank/DDBJ databases">
        <title>Evolutionary Origins and Diversification of the Mycorrhizal Mutualists.</title>
        <authorList>
            <consortium name="DOE Joint Genome Institute"/>
            <consortium name="Mycorrhizal Genomics Consortium"/>
            <person name="Kohler A."/>
            <person name="Kuo A."/>
            <person name="Nagy L.G."/>
            <person name="Floudas D."/>
            <person name="Copeland A."/>
            <person name="Barry K.W."/>
            <person name="Cichocki N."/>
            <person name="Veneault-Fourrey C."/>
            <person name="LaButti K."/>
            <person name="Lindquist E.A."/>
            <person name="Lipzen A."/>
            <person name="Lundell T."/>
            <person name="Morin E."/>
            <person name="Murat C."/>
            <person name="Riley R."/>
            <person name="Ohm R."/>
            <person name="Sun H."/>
            <person name="Tunlid A."/>
            <person name="Henrissat B."/>
            <person name="Grigoriev I.V."/>
            <person name="Hibbett D.S."/>
            <person name="Martin F."/>
        </authorList>
    </citation>
    <scope>NUCLEOTIDE SEQUENCE [LARGE SCALE GENOMIC DNA]</scope>
    <source>
        <strain evidence="4">Marx 270</strain>
    </source>
</reference>
<dbReference type="GO" id="GO:0005524">
    <property type="term" value="F:ATP binding"/>
    <property type="evidence" value="ECO:0007669"/>
    <property type="project" value="UniProtKB-KW"/>
</dbReference>
<evidence type="ECO:0000256" key="2">
    <source>
        <dbReference type="ARBA" id="ARBA00022840"/>
    </source>
</evidence>
<keyword evidence="4" id="KW-1185">Reference proteome</keyword>
<name>A0A0C3ND80_PISTI</name>
<gene>
    <name evidence="3" type="ORF">M404DRAFT_36010</name>
</gene>
<proteinExistence type="predicted"/>
<dbReference type="EMBL" id="KN832158">
    <property type="protein sequence ID" value="KIN93538.1"/>
    <property type="molecule type" value="Genomic_DNA"/>
</dbReference>
<dbReference type="InParanoid" id="A0A0C3ND80"/>
<dbReference type="GO" id="GO:0005783">
    <property type="term" value="C:endoplasmic reticulum"/>
    <property type="evidence" value="ECO:0007669"/>
    <property type="project" value="TreeGrafter"/>
</dbReference>
<evidence type="ECO:0000313" key="4">
    <source>
        <dbReference type="Proteomes" id="UP000054217"/>
    </source>
</evidence>
<dbReference type="PANTHER" id="PTHR43272">
    <property type="entry name" value="LONG-CHAIN-FATTY-ACID--COA LIGASE"/>
    <property type="match status" value="1"/>
</dbReference>
<accession>A0A0C3ND80</accession>
<protein>
    <submittedName>
        <fullName evidence="3">Uncharacterized protein</fullName>
    </submittedName>
</protein>
<dbReference type="GO" id="GO:0016020">
    <property type="term" value="C:membrane"/>
    <property type="evidence" value="ECO:0007669"/>
    <property type="project" value="TreeGrafter"/>
</dbReference>
<dbReference type="GO" id="GO:0004467">
    <property type="term" value="F:long-chain fatty acid-CoA ligase activity"/>
    <property type="evidence" value="ECO:0007669"/>
    <property type="project" value="TreeGrafter"/>
</dbReference>
<dbReference type="HOGENOM" id="CLU_1714044_0_0_1"/>
<evidence type="ECO:0000256" key="1">
    <source>
        <dbReference type="ARBA" id="ARBA00022741"/>
    </source>
</evidence>
<dbReference type="STRING" id="870435.A0A0C3ND80"/>
<keyword evidence="2" id="KW-0067">ATP-binding</keyword>
<dbReference type="PANTHER" id="PTHR43272:SF33">
    <property type="entry name" value="AMP-BINDING DOMAIN-CONTAINING PROTEIN-RELATED"/>
    <property type="match status" value="1"/>
</dbReference>
<sequence>MSAGNVLGVKGAIFRTAVQTKLDQLHKTGVTAHIIWDALVFRKVHGRLLDAVLDWLIPLGFQIRAALGGNILLMVTSSTPISGEVVDFLKITFGCGITEGATNLLLFLPSLIFVQENCGVCTRTSQGDPTGGRAIDLPQPILEVKLIDLPAMN</sequence>
<dbReference type="AlphaFoldDB" id="A0A0C3ND80"/>
<reference evidence="3 4" key="1">
    <citation type="submission" date="2014-04" db="EMBL/GenBank/DDBJ databases">
        <authorList>
            <consortium name="DOE Joint Genome Institute"/>
            <person name="Kuo A."/>
            <person name="Kohler A."/>
            <person name="Costa M.D."/>
            <person name="Nagy L.G."/>
            <person name="Floudas D."/>
            <person name="Copeland A."/>
            <person name="Barry K.W."/>
            <person name="Cichocki N."/>
            <person name="Veneault-Fourrey C."/>
            <person name="LaButti K."/>
            <person name="Lindquist E.A."/>
            <person name="Lipzen A."/>
            <person name="Lundell T."/>
            <person name="Morin E."/>
            <person name="Murat C."/>
            <person name="Sun H."/>
            <person name="Tunlid A."/>
            <person name="Henrissat B."/>
            <person name="Grigoriev I.V."/>
            <person name="Hibbett D.S."/>
            <person name="Martin F."/>
            <person name="Nordberg H.P."/>
            <person name="Cantor M.N."/>
            <person name="Hua S.X."/>
        </authorList>
    </citation>
    <scope>NUCLEOTIDE SEQUENCE [LARGE SCALE GENOMIC DNA]</scope>
    <source>
        <strain evidence="3 4">Marx 270</strain>
    </source>
</reference>
<dbReference type="OrthoDB" id="1700726at2759"/>
<dbReference type="Proteomes" id="UP000054217">
    <property type="component" value="Unassembled WGS sequence"/>
</dbReference>
<keyword evidence="1" id="KW-0547">Nucleotide-binding</keyword>